<keyword evidence="2" id="KW-0328">Glycosyltransferase</keyword>
<dbReference type="GO" id="GO:0099621">
    <property type="term" value="F:undecaprenyl-phosphate 4-deoxy-4-formamido-L-arabinose transferase activity"/>
    <property type="evidence" value="ECO:0007669"/>
    <property type="project" value="TreeGrafter"/>
</dbReference>
<dbReference type="Pfam" id="PF00535">
    <property type="entry name" value="Glycos_transf_2"/>
    <property type="match status" value="1"/>
</dbReference>
<dbReference type="InterPro" id="IPR001173">
    <property type="entry name" value="Glyco_trans_2-like"/>
</dbReference>
<keyword evidence="6" id="KW-1133">Transmembrane helix</keyword>
<proteinExistence type="predicted"/>
<keyword evidence="3 9" id="KW-0808">Transferase</keyword>
<dbReference type="PANTHER" id="PTHR48090:SF3">
    <property type="entry name" value="UNDECAPRENYL-PHOSPHATE 4-DEOXY-4-FORMAMIDO-L-ARABINOSE TRANSFERASE"/>
    <property type="match status" value="1"/>
</dbReference>
<keyword evidence="4" id="KW-0812">Transmembrane</keyword>
<dbReference type="GO" id="GO:0009103">
    <property type="term" value="P:lipopolysaccharide biosynthetic process"/>
    <property type="evidence" value="ECO:0007669"/>
    <property type="project" value="UniProtKB-KW"/>
</dbReference>
<dbReference type="SUPFAM" id="SSF53448">
    <property type="entry name" value="Nucleotide-diphospho-sugar transferases"/>
    <property type="match status" value="1"/>
</dbReference>
<evidence type="ECO:0000256" key="3">
    <source>
        <dbReference type="ARBA" id="ARBA00022679"/>
    </source>
</evidence>
<reference evidence="9" key="2">
    <citation type="journal article" date="2011" name="Microb. Ecol.">
        <title>Taxonomic and Functional Metagenomic Profiling of the Microbial Community in the Anoxic Sediment of a Sub-saline Shallow Lake (Laguna de Carrizo, Central Spain).</title>
        <authorList>
            <person name="Ferrer M."/>
            <person name="Guazzaroni M.E."/>
            <person name="Richter M."/>
            <person name="Garcia-Salamanca A."/>
            <person name="Yarza P."/>
            <person name="Suarez-Suarez A."/>
            <person name="Solano J."/>
            <person name="Alcaide M."/>
            <person name="van Dillewijn P."/>
            <person name="Molina-Henares M.A."/>
            <person name="Lopez-Cortes N."/>
            <person name="Al-Ramahi Y."/>
            <person name="Guerrero C."/>
            <person name="Acosta A."/>
            <person name="de Eugenio L.I."/>
            <person name="Martinez V."/>
            <person name="Marques S."/>
            <person name="Rojo F."/>
            <person name="Santero E."/>
            <person name="Genilloud O."/>
            <person name="Perez-Perez J."/>
            <person name="Rossello-Mora R."/>
            <person name="Ramos J.L."/>
        </authorList>
    </citation>
    <scope>NUCLEOTIDE SEQUENCE</scope>
</reference>
<dbReference type="InterPro" id="IPR029044">
    <property type="entry name" value="Nucleotide-diphossugar_trans"/>
</dbReference>
<evidence type="ECO:0000313" key="9">
    <source>
        <dbReference type="EMBL" id="EFK97274.1"/>
    </source>
</evidence>
<dbReference type="InterPro" id="IPR050256">
    <property type="entry name" value="Glycosyltransferase_2"/>
</dbReference>
<feature type="domain" description="Glycosyltransferase 2-like" evidence="8">
    <location>
        <begin position="5"/>
        <end position="168"/>
    </location>
</feature>
<name>D9PGP1_9ZZZZ</name>
<dbReference type="Gene3D" id="3.90.550.10">
    <property type="entry name" value="Spore Coat Polysaccharide Biosynthesis Protein SpsA, Chain A"/>
    <property type="match status" value="1"/>
</dbReference>
<comment type="caution">
    <text evidence="9">The sequence shown here is derived from an EMBL/GenBank/DDBJ whole genome shotgun (WGS) entry which is preliminary data.</text>
</comment>
<evidence type="ECO:0000256" key="7">
    <source>
        <dbReference type="ARBA" id="ARBA00023136"/>
    </source>
</evidence>
<sequence>MIRLSIVIPVYNEDQSVSHLYDSLKRALVHLPPQTEVILVDDGSSDNTFVLLKEIAKKDKAISVIKLRRNFGQTPAMSAGIDFAHGDVIVTLDADMQNDPADIPRLLKKMEEGYDIVSGWRKDRKDKAISRRLPSMIANWMIGAITGVKIHDYGCTLKAYRASLLKELP</sequence>
<dbReference type="EMBL" id="ADZX01000284">
    <property type="protein sequence ID" value="EFK97274.1"/>
    <property type="molecule type" value="Genomic_DNA"/>
</dbReference>
<accession>D9PGP1</accession>
<evidence type="ECO:0000256" key="4">
    <source>
        <dbReference type="ARBA" id="ARBA00022692"/>
    </source>
</evidence>
<keyword evidence="1" id="KW-1003">Cell membrane</keyword>
<dbReference type="CDD" id="cd04187">
    <property type="entry name" value="DPM1_like_bac"/>
    <property type="match status" value="1"/>
</dbReference>
<gene>
    <name evidence="9" type="ORF">LDC_0688</name>
</gene>
<organism evidence="9">
    <name type="scientific">sediment metagenome</name>
    <dbReference type="NCBI Taxonomy" id="749907"/>
    <lineage>
        <taxon>unclassified sequences</taxon>
        <taxon>metagenomes</taxon>
        <taxon>ecological metagenomes</taxon>
    </lineage>
</organism>
<keyword evidence="5" id="KW-0448">Lipopolysaccharide biosynthesis</keyword>
<evidence type="ECO:0000256" key="6">
    <source>
        <dbReference type="ARBA" id="ARBA00022989"/>
    </source>
</evidence>
<reference evidence="9" key="1">
    <citation type="submission" date="2010-07" db="EMBL/GenBank/DDBJ databases">
        <authorList>
            <consortium name="CONSOLIDER consortium CSD2007-00005"/>
            <person name="Guazzaroni M.-E."/>
            <person name="Richter M."/>
            <person name="Garcia-Salamanca A."/>
            <person name="Yarza P."/>
            <person name="Ferrer M."/>
        </authorList>
    </citation>
    <scope>NUCLEOTIDE SEQUENCE</scope>
</reference>
<protein>
    <submittedName>
        <fullName evidence="9">Glycosyl transferase, group 2 family protein</fullName>
    </submittedName>
</protein>
<feature type="non-terminal residue" evidence="9">
    <location>
        <position position="169"/>
    </location>
</feature>
<dbReference type="AlphaFoldDB" id="D9PGP1"/>
<dbReference type="PANTHER" id="PTHR48090">
    <property type="entry name" value="UNDECAPRENYL-PHOSPHATE 4-DEOXY-4-FORMAMIDO-L-ARABINOSE TRANSFERASE-RELATED"/>
    <property type="match status" value="1"/>
</dbReference>
<dbReference type="GO" id="GO:0005886">
    <property type="term" value="C:plasma membrane"/>
    <property type="evidence" value="ECO:0007669"/>
    <property type="project" value="TreeGrafter"/>
</dbReference>
<evidence type="ECO:0000256" key="1">
    <source>
        <dbReference type="ARBA" id="ARBA00022475"/>
    </source>
</evidence>
<keyword evidence="7" id="KW-0472">Membrane</keyword>
<evidence type="ECO:0000256" key="2">
    <source>
        <dbReference type="ARBA" id="ARBA00022676"/>
    </source>
</evidence>
<evidence type="ECO:0000259" key="8">
    <source>
        <dbReference type="Pfam" id="PF00535"/>
    </source>
</evidence>
<evidence type="ECO:0000256" key="5">
    <source>
        <dbReference type="ARBA" id="ARBA00022985"/>
    </source>
</evidence>